<dbReference type="AlphaFoldDB" id="A0A427XTS9"/>
<gene>
    <name evidence="1" type="ORF">EHS25_006074</name>
</gene>
<name>A0A427XTS9_9TREE</name>
<dbReference type="EMBL" id="RSCD01000028">
    <property type="protein sequence ID" value="RSH82141.1"/>
    <property type="molecule type" value="Genomic_DNA"/>
</dbReference>
<protein>
    <recommendedName>
        <fullName evidence="3">BAR domain-containing protein</fullName>
    </recommendedName>
</protein>
<comment type="caution">
    <text evidence="1">The sequence shown here is derived from an EMBL/GenBank/DDBJ whole genome shotgun (WGS) entry which is preliminary data.</text>
</comment>
<accession>A0A427XTS9</accession>
<dbReference type="Proteomes" id="UP000279259">
    <property type="component" value="Unassembled WGS sequence"/>
</dbReference>
<organism evidence="1 2">
    <name type="scientific">Saitozyma podzolica</name>
    <dbReference type="NCBI Taxonomy" id="1890683"/>
    <lineage>
        <taxon>Eukaryota</taxon>
        <taxon>Fungi</taxon>
        <taxon>Dikarya</taxon>
        <taxon>Basidiomycota</taxon>
        <taxon>Agaricomycotina</taxon>
        <taxon>Tremellomycetes</taxon>
        <taxon>Tremellales</taxon>
        <taxon>Trimorphomycetaceae</taxon>
        <taxon>Saitozyma</taxon>
    </lineage>
</organism>
<proteinExistence type="predicted"/>
<sequence>MSSKPWTRYKQRVFDDLSKQTEASDELVTALQALEAPTTSSNPSDEIFNRRMEVQLAGTRCTVRARAFLATLLPKLGGPLRDFATLPKRQSEGTDTTPGQVSEVDILSATQRYHTAVAVLQNHCNEFTAAESSAFVEQQVSELTEWYESYTNLDSTLKEFSKALKAEDTSGSGNDELIPRDPE</sequence>
<evidence type="ECO:0000313" key="1">
    <source>
        <dbReference type="EMBL" id="RSH82141.1"/>
    </source>
</evidence>
<evidence type="ECO:0008006" key="3">
    <source>
        <dbReference type="Google" id="ProtNLM"/>
    </source>
</evidence>
<evidence type="ECO:0000313" key="2">
    <source>
        <dbReference type="Proteomes" id="UP000279259"/>
    </source>
</evidence>
<reference evidence="1 2" key="1">
    <citation type="submission" date="2018-11" db="EMBL/GenBank/DDBJ databases">
        <title>Genome sequence of Saitozyma podzolica DSM 27192.</title>
        <authorList>
            <person name="Aliyu H."/>
            <person name="Gorte O."/>
            <person name="Ochsenreither K."/>
        </authorList>
    </citation>
    <scope>NUCLEOTIDE SEQUENCE [LARGE SCALE GENOMIC DNA]</scope>
    <source>
        <strain evidence="1 2">DSM 27192</strain>
    </source>
</reference>
<keyword evidence="2" id="KW-1185">Reference proteome</keyword>